<dbReference type="GO" id="GO:0006635">
    <property type="term" value="P:fatty acid beta-oxidation"/>
    <property type="evidence" value="ECO:0007669"/>
    <property type="project" value="InterPro"/>
</dbReference>
<dbReference type="GO" id="GO:0003995">
    <property type="term" value="F:acyl-CoA dehydrogenase activity"/>
    <property type="evidence" value="ECO:0007669"/>
    <property type="project" value="InterPro"/>
</dbReference>
<dbReference type="PANTHER" id="PTHR43188">
    <property type="entry name" value="ACYL-COENZYME A OXIDASE"/>
    <property type="match status" value="1"/>
</dbReference>
<dbReference type="InterPro" id="IPR037069">
    <property type="entry name" value="AcylCoA_DH/ox_N_sf"/>
</dbReference>
<keyword evidence="4 5" id="KW-0274">FAD</keyword>
<dbReference type="Gene3D" id="1.10.540.10">
    <property type="entry name" value="Acyl-CoA dehydrogenase/oxidase, N-terminal domain"/>
    <property type="match status" value="1"/>
</dbReference>
<dbReference type="Pfam" id="PF02771">
    <property type="entry name" value="Acyl-CoA_dh_N"/>
    <property type="match status" value="1"/>
</dbReference>
<sequence length="407" mass="44579">MTSLLETSQLPDEALPFQTLPSDFYGFENGLTDREKQLIMELRTYLEAEVRPIVNDLWAKAEFFPRSVVTRLAELGLFGQPWEETRQFENSAVFRGWVALELARVDASLATLVGMQNGLVMGSIAVAGSPEQRAEWLPRFASGELLGAFALTEPLSGSDAAQGLRTVARRDGDTWVINGAKRWIGNGSISDVTIVWAKDADDGQVKGFIVPTSTPGYVGTRIENKQALRIVQNADITLDNVVVPEANRLQGSRSFRETAAVLRLTRAEVAWAAVGNSVGAYEAAVQYAGERTQFGKPISSHQLIQELLAKSLGNITSSIGLVTRVSQMLDEGTQGDEHSALAKEFTTSRMRETVAWCRELFGGNGIVLDYDVIRYFADAEAIYSYEGTREMNTLIVGRAITGRAAFV</sequence>
<dbReference type="InterPro" id="IPR006091">
    <property type="entry name" value="Acyl-CoA_Oxase/DH_mid-dom"/>
</dbReference>
<dbReference type="Pfam" id="PF02770">
    <property type="entry name" value="Acyl-CoA_dh_M"/>
    <property type="match status" value="1"/>
</dbReference>
<dbReference type="InterPro" id="IPR009100">
    <property type="entry name" value="AcylCoA_DH/oxidase_NM_dom_sf"/>
</dbReference>
<evidence type="ECO:0000256" key="5">
    <source>
        <dbReference type="RuleBase" id="RU362125"/>
    </source>
</evidence>
<dbReference type="InterPro" id="IPR046373">
    <property type="entry name" value="Acyl-CoA_Oxase/DH_mid-dom_sf"/>
</dbReference>
<evidence type="ECO:0000256" key="2">
    <source>
        <dbReference type="ARBA" id="ARBA00009347"/>
    </source>
</evidence>
<evidence type="ECO:0000259" key="6">
    <source>
        <dbReference type="Pfam" id="PF00441"/>
    </source>
</evidence>
<keyword evidence="5" id="KW-0560">Oxidoreductase</keyword>
<evidence type="ECO:0000256" key="4">
    <source>
        <dbReference type="ARBA" id="ARBA00022827"/>
    </source>
</evidence>
<organism evidence="9 10">
    <name type="scientific">Lacisediminihabitans profunda</name>
    <dbReference type="NCBI Taxonomy" id="2594790"/>
    <lineage>
        <taxon>Bacteria</taxon>
        <taxon>Bacillati</taxon>
        <taxon>Actinomycetota</taxon>
        <taxon>Actinomycetes</taxon>
        <taxon>Micrococcales</taxon>
        <taxon>Microbacteriaceae</taxon>
        <taxon>Lacisediminihabitans</taxon>
    </lineage>
</organism>
<dbReference type="Proteomes" id="UP000321379">
    <property type="component" value="Unassembled WGS sequence"/>
</dbReference>
<dbReference type="PANTHER" id="PTHR43188:SF1">
    <property type="entry name" value="ACYL-COA DEHYDROGENASE"/>
    <property type="match status" value="1"/>
</dbReference>
<dbReference type="SUPFAM" id="SSF56645">
    <property type="entry name" value="Acyl-CoA dehydrogenase NM domain-like"/>
    <property type="match status" value="1"/>
</dbReference>
<comment type="similarity">
    <text evidence="2 5">Belongs to the acyl-CoA dehydrogenase family.</text>
</comment>
<dbReference type="GO" id="GO:0050660">
    <property type="term" value="F:flavin adenine dinucleotide binding"/>
    <property type="evidence" value="ECO:0007669"/>
    <property type="project" value="InterPro"/>
</dbReference>
<accession>A0A5C8UN34</accession>
<proteinExistence type="inferred from homology"/>
<dbReference type="InterPro" id="IPR009075">
    <property type="entry name" value="AcylCo_DH/oxidase_C"/>
</dbReference>
<name>A0A5C8UN34_9MICO</name>
<protein>
    <submittedName>
        <fullName evidence="9">Acyl-CoA dehydrogenase</fullName>
    </submittedName>
</protein>
<comment type="caution">
    <text evidence="9">The sequence shown here is derived from an EMBL/GenBank/DDBJ whole genome shotgun (WGS) entry which is preliminary data.</text>
</comment>
<evidence type="ECO:0000259" key="7">
    <source>
        <dbReference type="Pfam" id="PF02770"/>
    </source>
</evidence>
<dbReference type="RefSeq" id="WP_147784806.1">
    <property type="nucleotide sequence ID" value="NZ_VRMG01000011.1"/>
</dbReference>
<comment type="cofactor">
    <cofactor evidence="1 5">
        <name>FAD</name>
        <dbReference type="ChEBI" id="CHEBI:57692"/>
    </cofactor>
</comment>
<dbReference type="Gene3D" id="1.20.140.10">
    <property type="entry name" value="Butyryl-CoA Dehydrogenase, subunit A, domain 3"/>
    <property type="match status" value="1"/>
</dbReference>
<keyword evidence="3 5" id="KW-0285">Flavoprotein</keyword>
<feature type="domain" description="Acyl-CoA oxidase/dehydrogenase middle" evidence="7">
    <location>
        <begin position="148"/>
        <end position="241"/>
    </location>
</feature>
<dbReference type="InterPro" id="IPR013786">
    <property type="entry name" value="AcylCoA_DH/ox_N"/>
</dbReference>
<dbReference type="InterPro" id="IPR036250">
    <property type="entry name" value="AcylCo_DH-like_C"/>
</dbReference>
<evidence type="ECO:0000259" key="8">
    <source>
        <dbReference type="Pfam" id="PF02771"/>
    </source>
</evidence>
<dbReference type="InterPro" id="IPR045008">
    <property type="entry name" value="ACX4-like"/>
</dbReference>
<feature type="domain" description="Acyl-CoA dehydrogenase/oxidase C-terminal" evidence="6">
    <location>
        <begin position="261"/>
        <end position="400"/>
    </location>
</feature>
<dbReference type="SUPFAM" id="SSF47203">
    <property type="entry name" value="Acyl-CoA dehydrogenase C-terminal domain-like"/>
    <property type="match status" value="1"/>
</dbReference>
<dbReference type="InterPro" id="IPR006089">
    <property type="entry name" value="Acyl-CoA_DH_CS"/>
</dbReference>
<dbReference type="AlphaFoldDB" id="A0A5C8UN34"/>
<evidence type="ECO:0000313" key="10">
    <source>
        <dbReference type="Proteomes" id="UP000321379"/>
    </source>
</evidence>
<dbReference type="Pfam" id="PF00441">
    <property type="entry name" value="Acyl-CoA_dh_1"/>
    <property type="match status" value="1"/>
</dbReference>
<evidence type="ECO:0000256" key="1">
    <source>
        <dbReference type="ARBA" id="ARBA00001974"/>
    </source>
</evidence>
<reference evidence="9 10" key="1">
    <citation type="submission" date="2019-08" db="EMBL/GenBank/DDBJ databases">
        <title>Bacterial whole genome sequence for Glaciihabitans sp. CHu50b-6-2.</title>
        <authorList>
            <person name="Jin L."/>
        </authorList>
    </citation>
    <scope>NUCLEOTIDE SEQUENCE [LARGE SCALE GENOMIC DNA]</scope>
    <source>
        <strain evidence="9 10">CHu50b-6-2</strain>
    </source>
</reference>
<keyword evidence="10" id="KW-1185">Reference proteome</keyword>
<gene>
    <name evidence="9" type="ORF">FVP33_16605</name>
</gene>
<dbReference type="PROSITE" id="PS00073">
    <property type="entry name" value="ACYL_COA_DH_2"/>
    <property type="match status" value="1"/>
</dbReference>
<evidence type="ECO:0000256" key="3">
    <source>
        <dbReference type="ARBA" id="ARBA00022630"/>
    </source>
</evidence>
<feature type="domain" description="Acyl-CoA dehydrogenase/oxidase N-terminal" evidence="8">
    <location>
        <begin position="32"/>
        <end position="144"/>
    </location>
</feature>
<evidence type="ECO:0000313" key="9">
    <source>
        <dbReference type="EMBL" id="TXN28809.1"/>
    </source>
</evidence>
<dbReference type="EMBL" id="VRMG01000011">
    <property type="protein sequence ID" value="TXN28809.1"/>
    <property type="molecule type" value="Genomic_DNA"/>
</dbReference>
<dbReference type="Gene3D" id="2.40.110.10">
    <property type="entry name" value="Butyryl-CoA Dehydrogenase, subunit A, domain 2"/>
    <property type="match status" value="1"/>
</dbReference>